<comment type="similarity">
    <text evidence="1">Belongs to the RRN3 family.</text>
</comment>
<evidence type="ECO:0000313" key="3">
    <source>
        <dbReference type="EMBL" id="CAG8470070.1"/>
    </source>
</evidence>
<dbReference type="PANTHER" id="PTHR12790">
    <property type="entry name" value="TRANSCRIPTION INITIATION FACTOR IA RRN3"/>
    <property type="match status" value="1"/>
</dbReference>
<dbReference type="EMBL" id="CAJVPL010000233">
    <property type="protein sequence ID" value="CAG8470070.1"/>
    <property type="molecule type" value="Genomic_DNA"/>
</dbReference>
<dbReference type="Pfam" id="PF05327">
    <property type="entry name" value="RRN3"/>
    <property type="match status" value="2"/>
</dbReference>
<evidence type="ECO:0000313" key="4">
    <source>
        <dbReference type="Proteomes" id="UP000789831"/>
    </source>
</evidence>
<evidence type="ECO:0000256" key="1">
    <source>
        <dbReference type="ARBA" id="ARBA00010098"/>
    </source>
</evidence>
<evidence type="ECO:0000256" key="2">
    <source>
        <dbReference type="SAM" id="MobiDB-lite"/>
    </source>
</evidence>
<dbReference type="AlphaFoldDB" id="A0A9N8W0V6"/>
<sequence length="599" mass="70195">MPSASVPLSAISLYPDSGKTLWNNLSLKNFDEKYEFSGESDSFNQKVEIEIKYFAKAFNQKKLGDSNDYEFIIETFKKFGTSNDSLSLEKKRQWIVSLTHNISHLDTSFRPLVKTVLGIVWIIFDENTLHTFIIFIRTLISTHSCYSVEALNMAAEIQGSLHEVEDMEDEMEFFNLNYNPGDITKKSKNNKDEIPKKENNQDDNVDEKNTFPDSENLFDMELDEESDDNESENDLDLDLEESEEARYDVQDLMEKLDCMIKLLLDFFNWNFKISLSKREYLEGTFQDLMKIFSNTILSTFKSRYTQFLIFWHVSLDRQFLEQFLTALYSNLWSESHPQGEKISSALYLGSLVARANFMDEAAVLSSVKILMNCGWQQIFRFENNVNYPDPEKYGVMYSIIQALMYIFCFRWKDLIIRKEGETLEQMIYRLKRSSKTKNSEKNWCEEIRGLERLIASKFEPLKICSQGIVRQFARISNSLNFMYCYALMTNGQQLIIPSRMIHDQDYNNYHEDDNGNGKYEGNDIGGGKGDDDDDNDKLPTRLDQFTFFPFDPFRLKTSSCYLKTIYREWEELPFIDNLEFIPNNNTISPHETSYSQMEE</sequence>
<feature type="compositionally biased region" description="Basic and acidic residues" evidence="2">
    <location>
        <begin position="184"/>
        <end position="210"/>
    </location>
</feature>
<dbReference type="GO" id="GO:0001181">
    <property type="term" value="F:RNA polymerase I general transcription initiation factor activity"/>
    <property type="evidence" value="ECO:0007669"/>
    <property type="project" value="InterPro"/>
</dbReference>
<dbReference type="GO" id="GO:0005634">
    <property type="term" value="C:nucleus"/>
    <property type="evidence" value="ECO:0007669"/>
    <property type="project" value="TreeGrafter"/>
</dbReference>
<dbReference type="GO" id="GO:0006361">
    <property type="term" value="P:transcription initiation at RNA polymerase I promoter"/>
    <property type="evidence" value="ECO:0007669"/>
    <property type="project" value="InterPro"/>
</dbReference>
<dbReference type="InterPro" id="IPR007991">
    <property type="entry name" value="RNA_pol_I_trans_ini_fac_RRN3"/>
</dbReference>
<accession>A0A9N8W0V6</accession>
<protein>
    <submittedName>
        <fullName evidence="3">4470_t:CDS:1</fullName>
    </submittedName>
</protein>
<dbReference type="PANTHER" id="PTHR12790:SF0">
    <property type="entry name" value="RNA POLYMERASE I-SPECIFIC TRANSCRIPTION INITIATION FACTOR RRN3-RELATED"/>
    <property type="match status" value="1"/>
</dbReference>
<proteinExistence type="inferred from homology"/>
<dbReference type="GO" id="GO:0001042">
    <property type="term" value="F:RNA polymerase I core binding"/>
    <property type="evidence" value="ECO:0007669"/>
    <property type="project" value="TreeGrafter"/>
</dbReference>
<comment type="caution">
    <text evidence="3">The sequence shown here is derived from an EMBL/GenBank/DDBJ whole genome shotgun (WGS) entry which is preliminary data.</text>
</comment>
<organism evidence="3 4">
    <name type="scientific">Ambispora gerdemannii</name>
    <dbReference type="NCBI Taxonomy" id="144530"/>
    <lineage>
        <taxon>Eukaryota</taxon>
        <taxon>Fungi</taxon>
        <taxon>Fungi incertae sedis</taxon>
        <taxon>Mucoromycota</taxon>
        <taxon>Glomeromycotina</taxon>
        <taxon>Glomeromycetes</taxon>
        <taxon>Archaeosporales</taxon>
        <taxon>Ambisporaceae</taxon>
        <taxon>Ambispora</taxon>
    </lineage>
</organism>
<feature type="region of interest" description="Disordered" evidence="2">
    <location>
        <begin position="507"/>
        <end position="536"/>
    </location>
</feature>
<feature type="region of interest" description="Disordered" evidence="2">
    <location>
        <begin position="184"/>
        <end position="213"/>
    </location>
</feature>
<dbReference type="OrthoDB" id="26970at2759"/>
<keyword evidence="4" id="KW-1185">Reference proteome</keyword>
<reference evidence="3" key="1">
    <citation type="submission" date="2021-06" db="EMBL/GenBank/DDBJ databases">
        <authorList>
            <person name="Kallberg Y."/>
            <person name="Tangrot J."/>
            <person name="Rosling A."/>
        </authorList>
    </citation>
    <scope>NUCLEOTIDE SEQUENCE</scope>
    <source>
        <strain evidence="3">MT106</strain>
    </source>
</reference>
<gene>
    <name evidence="3" type="ORF">AGERDE_LOCUS2694</name>
</gene>
<name>A0A9N8W0V6_9GLOM</name>
<dbReference type="Proteomes" id="UP000789831">
    <property type="component" value="Unassembled WGS sequence"/>
</dbReference>